<comment type="caution">
    <text evidence="2">The sequence shown here is derived from an EMBL/GenBank/DDBJ whole genome shotgun (WGS) entry which is preliminary data.</text>
</comment>
<evidence type="ECO:0000313" key="3">
    <source>
        <dbReference type="Proteomes" id="UP000253970"/>
    </source>
</evidence>
<feature type="region of interest" description="Disordered" evidence="1">
    <location>
        <begin position="23"/>
        <end position="77"/>
    </location>
</feature>
<feature type="compositionally biased region" description="Low complexity" evidence="1">
    <location>
        <begin position="46"/>
        <end position="55"/>
    </location>
</feature>
<gene>
    <name evidence="2" type="ORF">C1875_14280</name>
</gene>
<evidence type="ECO:0000313" key="2">
    <source>
        <dbReference type="EMBL" id="RDB65504.1"/>
    </source>
</evidence>
<evidence type="ECO:0000256" key="1">
    <source>
        <dbReference type="SAM" id="MobiDB-lite"/>
    </source>
</evidence>
<organism evidence="2 3">
    <name type="scientific">Eggerthella lenta</name>
    <name type="common">Eubacterium lentum</name>
    <dbReference type="NCBI Taxonomy" id="84112"/>
    <lineage>
        <taxon>Bacteria</taxon>
        <taxon>Bacillati</taxon>
        <taxon>Actinomycetota</taxon>
        <taxon>Coriobacteriia</taxon>
        <taxon>Eggerthellales</taxon>
        <taxon>Eggerthellaceae</taxon>
        <taxon>Eggerthella</taxon>
    </lineage>
</organism>
<dbReference type="AlphaFoldDB" id="A0A369M266"/>
<proteinExistence type="predicted"/>
<sequence>MPSRSAVLARTDSPLDCPARWVRRRGAKRSKSPKGKLAWWAPPAPSLRLPSSLPLRGGGAPLPCWKKEKEERGEERV</sequence>
<accession>A0A369M266</accession>
<feature type="compositionally biased region" description="Basic and acidic residues" evidence="1">
    <location>
        <begin position="65"/>
        <end position="77"/>
    </location>
</feature>
<name>A0A369M266_EGGLN</name>
<dbReference type="EMBL" id="PPTU01000051">
    <property type="protein sequence ID" value="RDB65504.1"/>
    <property type="molecule type" value="Genomic_DNA"/>
</dbReference>
<protein>
    <submittedName>
        <fullName evidence="2">Uncharacterized protein</fullName>
    </submittedName>
</protein>
<feature type="compositionally biased region" description="Basic residues" evidence="1">
    <location>
        <begin position="23"/>
        <end position="34"/>
    </location>
</feature>
<reference evidence="2 3" key="1">
    <citation type="journal article" date="2018" name="Elife">
        <title>Discovery and characterization of a prevalent human gut bacterial enzyme sufficient for the inactivation of a family of plant toxins.</title>
        <authorList>
            <person name="Koppel N."/>
            <person name="Bisanz J.E."/>
            <person name="Pandelia M.E."/>
            <person name="Turnbaugh P.J."/>
            <person name="Balskus E.P."/>
        </authorList>
    </citation>
    <scope>NUCLEOTIDE SEQUENCE [LARGE SCALE GENOMIC DNA]</scope>
    <source>
        <strain evidence="2 3">W1 BHI 6</strain>
    </source>
</reference>
<dbReference type="Proteomes" id="UP000253970">
    <property type="component" value="Unassembled WGS sequence"/>
</dbReference>